<dbReference type="Gene3D" id="3.30.420.40">
    <property type="match status" value="2"/>
</dbReference>
<dbReference type="PANTHER" id="PTHR32329:SF2">
    <property type="entry name" value="BIFUNCTIONAL PROTEIN [INCLUDES 2-HYDROXYACYL-COA DEHYDRATASE (N-TER) AND ITS ACTIVATOR DOMAIN (C_TERM)"/>
    <property type="match status" value="1"/>
</dbReference>
<proteinExistence type="predicted"/>
<comment type="cofactor">
    <cofactor evidence="1">
        <name>[4Fe-4S] cluster</name>
        <dbReference type="ChEBI" id="CHEBI:49883"/>
    </cofactor>
</comment>
<dbReference type="GO" id="GO:0046872">
    <property type="term" value="F:metal ion binding"/>
    <property type="evidence" value="ECO:0007669"/>
    <property type="project" value="UniProtKB-KW"/>
</dbReference>
<keyword evidence="3" id="KW-0408">Iron</keyword>
<dbReference type="Pfam" id="PF01869">
    <property type="entry name" value="BcrAD_BadFG"/>
    <property type="match status" value="1"/>
</dbReference>
<keyword evidence="4" id="KW-0411">Iron-sulfur</keyword>
<evidence type="ECO:0000256" key="4">
    <source>
        <dbReference type="ARBA" id="ARBA00023014"/>
    </source>
</evidence>
<name>A0A8J6NEV2_9BACT</name>
<dbReference type="Proteomes" id="UP000614424">
    <property type="component" value="Unassembled WGS sequence"/>
</dbReference>
<evidence type="ECO:0000256" key="3">
    <source>
        <dbReference type="ARBA" id="ARBA00023004"/>
    </source>
</evidence>
<sequence length="271" mass="28994">MSYFAGIDIGSTTIKIVVADERERVAGHICCPTGSHFHKNTMAAFTGLLEEKGISRQDVAYIVSTGYGRKLFKEADESISEITANAIGARKLGEQHGAVKTIINIGGQDLKVIRLDEDGHVENFAMNDKCAAGTGRFLEMTARNLEIDVEDLGACHMRAQGTPLTINSTCTVFAESEIISLLANGHGQDELIAGIHFSIARRVARLAKRLGVQDMVLFDGGPALNQGLVKALETELMRRVVVPEAPQITTALGAALLAVEAFQYNGAAVNG</sequence>
<dbReference type="InterPro" id="IPR008275">
    <property type="entry name" value="CoA_E_activase_dom"/>
</dbReference>
<dbReference type="GO" id="GO:0051536">
    <property type="term" value="F:iron-sulfur cluster binding"/>
    <property type="evidence" value="ECO:0007669"/>
    <property type="project" value="UniProtKB-KW"/>
</dbReference>
<dbReference type="CDD" id="cd24036">
    <property type="entry name" value="ASKHA_NBD_BcrAD_BadFG_HgdC_HadI"/>
    <property type="match status" value="1"/>
</dbReference>
<evidence type="ECO:0000259" key="5">
    <source>
        <dbReference type="Pfam" id="PF01869"/>
    </source>
</evidence>
<evidence type="ECO:0000256" key="1">
    <source>
        <dbReference type="ARBA" id="ARBA00001966"/>
    </source>
</evidence>
<evidence type="ECO:0000313" key="6">
    <source>
        <dbReference type="EMBL" id="MBC8318225.1"/>
    </source>
</evidence>
<accession>A0A8J6NEV2</accession>
<keyword evidence="2" id="KW-0479">Metal-binding</keyword>
<dbReference type="AlphaFoldDB" id="A0A8J6NEV2"/>
<protein>
    <submittedName>
        <fullName evidence="6">CoA activase</fullName>
    </submittedName>
</protein>
<dbReference type="InterPro" id="IPR051805">
    <property type="entry name" value="Dehydratase_Activator_Redct"/>
</dbReference>
<dbReference type="InterPro" id="IPR043129">
    <property type="entry name" value="ATPase_NBD"/>
</dbReference>
<evidence type="ECO:0000256" key="2">
    <source>
        <dbReference type="ARBA" id="ARBA00022723"/>
    </source>
</evidence>
<feature type="domain" description="ATPase BadF/BadG/BcrA/BcrD type" evidence="5">
    <location>
        <begin position="6"/>
        <end position="258"/>
    </location>
</feature>
<reference evidence="6 7" key="1">
    <citation type="submission" date="2020-08" db="EMBL/GenBank/DDBJ databases">
        <title>Bridging the membrane lipid divide: bacteria of the FCB group superphylum have the potential to synthesize archaeal ether lipids.</title>
        <authorList>
            <person name="Villanueva L."/>
            <person name="Von Meijenfeldt F.A.B."/>
            <person name="Westbye A.B."/>
            <person name="Yadav S."/>
            <person name="Hopmans E.C."/>
            <person name="Dutilh B.E."/>
            <person name="Sinninghe Damste J.S."/>
        </authorList>
    </citation>
    <scope>NUCLEOTIDE SEQUENCE [LARGE SCALE GENOMIC DNA]</scope>
    <source>
        <strain evidence="6">NIOZ-UU47</strain>
    </source>
</reference>
<gene>
    <name evidence="6" type="ORF">H8E41_09995</name>
</gene>
<dbReference type="EMBL" id="JACNJZ010000138">
    <property type="protein sequence ID" value="MBC8318225.1"/>
    <property type="molecule type" value="Genomic_DNA"/>
</dbReference>
<evidence type="ECO:0000313" key="7">
    <source>
        <dbReference type="Proteomes" id="UP000614424"/>
    </source>
</evidence>
<comment type="caution">
    <text evidence="6">The sequence shown here is derived from an EMBL/GenBank/DDBJ whole genome shotgun (WGS) entry which is preliminary data.</text>
</comment>
<dbReference type="NCBIfam" id="TIGR00241">
    <property type="entry name" value="CoA_E_activ"/>
    <property type="match status" value="1"/>
</dbReference>
<dbReference type="SUPFAM" id="SSF53067">
    <property type="entry name" value="Actin-like ATPase domain"/>
    <property type="match status" value="1"/>
</dbReference>
<dbReference type="PANTHER" id="PTHR32329">
    <property type="entry name" value="BIFUNCTIONAL PROTEIN [INCLUDES 2-HYDROXYACYL-COA DEHYDRATASE (N-TER) AND ITS ACTIVATOR DOMAIN (C_TERM)-RELATED"/>
    <property type="match status" value="1"/>
</dbReference>
<organism evidence="6 7">
    <name type="scientific">Candidatus Desulfobia pelagia</name>
    <dbReference type="NCBI Taxonomy" id="2841692"/>
    <lineage>
        <taxon>Bacteria</taxon>
        <taxon>Pseudomonadati</taxon>
        <taxon>Thermodesulfobacteriota</taxon>
        <taxon>Desulfobulbia</taxon>
        <taxon>Desulfobulbales</taxon>
        <taxon>Desulfobulbaceae</taxon>
        <taxon>Candidatus Desulfobia</taxon>
    </lineage>
</organism>
<dbReference type="InterPro" id="IPR002731">
    <property type="entry name" value="ATPase_BadF"/>
</dbReference>